<organism evidence="1 2">
    <name type="scientific">Spirosoma validum</name>
    <dbReference type="NCBI Taxonomy" id="2771355"/>
    <lineage>
        <taxon>Bacteria</taxon>
        <taxon>Pseudomonadati</taxon>
        <taxon>Bacteroidota</taxon>
        <taxon>Cytophagia</taxon>
        <taxon>Cytophagales</taxon>
        <taxon>Cytophagaceae</taxon>
        <taxon>Spirosoma</taxon>
    </lineage>
</organism>
<dbReference type="Proteomes" id="UP000653797">
    <property type="component" value="Unassembled WGS sequence"/>
</dbReference>
<comment type="caution">
    <text evidence="1">The sequence shown here is derived from an EMBL/GenBank/DDBJ whole genome shotgun (WGS) entry which is preliminary data.</text>
</comment>
<keyword evidence="2" id="KW-1185">Reference proteome</keyword>
<name>A0A927GDH7_9BACT</name>
<evidence type="ECO:0000313" key="2">
    <source>
        <dbReference type="Proteomes" id="UP000653797"/>
    </source>
</evidence>
<gene>
    <name evidence="1" type="ORF">IC230_12565</name>
</gene>
<dbReference type="AlphaFoldDB" id="A0A927GDH7"/>
<dbReference type="EMBL" id="JACXAA010000004">
    <property type="protein sequence ID" value="MBD2753729.1"/>
    <property type="molecule type" value="Genomic_DNA"/>
</dbReference>
<proteinExistence type="predicted"/>
<accession>A0A927GDH7</accession>
<evidence type="ECO:0000313" key="1">
    <source>
        <dbReference type="EMBL" id="MBD2753729.1"/>
    </source>
</evidence>
<sequence>MREIDRINKYLKPRVKSNEHINGFGIKQIETINTEGEVTELYVYFAGFEFKFEQMGRKQYANTMNSPENLDNIPLYVITVVKGMEHVKLEKNSSNALMVLHTIILNLSIDSINVKHELVHQEIALPY</sequence>
<reference evidence="1" key="1">
    <citation type="submission" date="2020-09" db="EMBL/GenBank/DDBJ databases">
        <authorList>
            <person name="Kim M.K."/>
        </authorList>
    </citation>
    <scope>NUCLEOTIDE SEQUENCE</scope>
    <source>
        <strain evidence="1">BT704</strain>
    </source>
</reference>
<dbReference type="RefSeq" id="WP_191039377.1">
    <property type="nucleotide sequence ID" value="NZ_JACXAA010000004.1"/>
</dbReference>
<protein>
    <submittedName>
        <fullName evidence="1">Uncharacterized protein</fullName>
    </submittedName>
</protein>